<dbReference type="PROSITE" id="PS50928">
    <property type="entry name" value="ABC_TM1"/>
    <property type="match status" value="1"/>
</dbReference>
<evidence type="ECO:0000313" key="9">
    <source>
        <dbReference type="EMBL" id="KDR95823.1"/>
    </source>
</evidence>
<keyword evidence="6 7" id="KW-0472">Membrane</keyword>
<sequence length="269" mass="30264">MKSMKRILGDTLLLIIGCCMVVPFIYMIITSLKVTYTAYNFSLSLSDITLANYIQIFREKNFMHYFFNSLVISMGGVMLSVTFSSLAGFAFAKKEFPGNEKLFFYMVMTLIIPSQVTMIPLYIIMRTLGWINSYQGLILPIPTAFGIFLMRQAILNIPNDLLDSARIDGCSDLRIFVQIILPLIRPAIITLSIFTFIGAWNEFLWPLIMTTNDSVRTLTVGLSTLGAQYTVNYGIIMAGATLTFLPSFIFYLLLQKQFVEGVTLSGMKG</sequence>
<evidence type="ECO:0000256" key="4">
    <source>
        <dbReference type="ARBA" id="ARBA00022692"/>
    </source>
</evidence>
<evidence type="ECO:0000259" key="8">
    <source>
        <dbReference type="PROSITE" id="PS50928"/>
    </source>
</evidence>
<keyword evidence="10" id="KW-1185">Reference proteome</keyword>
<dbReference type="RefSeq" id="WP_038264414.1">
    <property type="nucleotide sequence ID" value="NZ_FSRH01000011.1"/>
</dbReference>
<dbReference type="Gene3D" id="1.10.3720.10">
    <property type="entry name" value="MetI-like"/>
    <property type="match status" value="1"/>
</dbReference>
<dbReference type="GO" id="GO:0055085">
    <property type="term" value="P:transmembrane transport"/>
    <property type="evidence" value="ECO:0007669"/>
    <property type="project" value="InterPro"/>
</dbReference>
<evidence type="ECO:0000256" key="5">
    <source>
        <dbReference type="ARBA" id="ARBA00022989"/>
    </source>
</evidence>
<dbReference type="GO" id="GO:0005886">
    <property type="term" value="C:plasma membrane"/>
    <property type="evidence" value="ECO:0007669"/>
    <property type="project" value="UniProtKB-SubCell"/>
</dbReference>
<feature type="transmembrane region" description="Helical" evidence="7">
    <location>
        <begin position="137"/>
        <end position="154"/>
    </location>
</feature>
<accession>A0A069RG89</accession>
<dbReference type="PANTHER" id="PTHR43744">
    <property type="entry name" value="ABC TRANSPORTER PERMEASE PROTEIN MG189-RELATED-RELATED"/>
    <property type="match status" value="1"/>
</dbReference>
<dbReference type="EMBL" id="JJMM01000010">
    <property type="protein sequence ID" value="KDR95823.1"/>
    <property type="molecule type" value="Genomic_DNA"/>
</dbReference>
<proteinExistence type="inferred from homology"/>
<feature type="transmembrane region" description="Helical" evidence="7">
    <location>
        <begin position="233"/>
        <end position="254"/>
    </location>
</feature>
<reference evidence="9 10" key="1">
    <citation type="submission" date="2014-03" db="EMBL/GenBank/DDBJ databases">
        <title>Genome sequence of Clostridium litorale W6, DSM 5388.</title>
        <authorList>
            <person name="Poehlein A."/>
            <person name="Jagirdar A."/>
            <person name="Khonsari B."/>
            <person name="Chibani C.M."/>
            <person name="Gutierrez Gutierrez D.A."/>
            <person name="Davydova E."/>
            <person name="Alghaithi H.S."/>
            <person name="Nair K.P."/>
            <person name="Dhamotharan K."/>
            <person name="Chandran L."/>
            <person name="G W."/>
            <person name="Daniel R."/>
        </authorList>
    </citation>
    <scope>NUCLEOTIDE SEQUENCE [LARGE SCALE GENOMIC DNA]</scope>
    <source>
        <strain evidence="9 10">W6</strain>
    </source>
</reference>
<evidence type="ECO:0000256" key="1">
    <source>
        <dbReference type="ARBA" id="ARBA00004651"/>
    </source>
</evidence>
<dbReference type="PANTHER" id="PTHR43744:SF8">
    <property type="entry name" value="SN-GLYCEROL-3-PHOSPHATE TRANSPORT SYSTEM PERMEASE PROTEIN UGPE"/>
    <property type="match status" value="1"/>
</dbReference>
<dbReference type="Proteomes" id="UP000027946">
    <property type="component" value="Unassembled WGS sequence"/>
</dbReference>
<evidence type="ECO:0000256" key="2">
    <source>
        <dbReference type="ARBA" id="ARBA00022448"/>
    </source>
</evidence>
<dbReference type="Pfam" id="PF00528">
    <property type="entry name" value="BPD_transp_1"/>
    <property type="match status" value="1"/>
</dbReference>
<protein>
    <submittedName>
        <fullName evidence="9">L-arabinose transport system permease protein AraQ</fullName>
    </submittedName>
</protein>
<keyword evidence="2 7" id="KW-0813">Transport</keyword>
<feature type="transmembrane region" description="Helical" evidence="7">
    <location>
        <begin position="12"/>
        <end position="32"/>
    </location>
</feature>
<feature type="transmembrane region" description="Helical" evidence="7">
    <location>
        <begin position="103"/>
        <end position="125"/>
    </location>
</feature>
<organism evidence="9 10">
    <name type="scientific">Peptoclostridium litorale DSM 5388</name>
    <dbReference type="NCBI Taxonomy" id="1121324"/>
    <lineage>
        <taxon>Bacteria</taxon>
        <taxon>Bacillati</taxon>
        <taxon>Bacillota</taxon>
        <taxon>Clostridia</taxon>
        <taxon>Peptostreptococcales</taxon>
        <taxon>Peptoclostridiaceae</taxon>
        <taxon>Peptoclostridium</taxon>
    </lineage>
</organism>
<keyword evidence="4 7" id="KW-0812">Transmembrane</keyword>
<dbReference type="eggNOG" id="COG0395">
    <property type="taxonomic scope" value="Bacteria"/>
</dbReference>
<dbReference type="SUPFAM" id="SSF161098">
    <property type="entry name" value="MetI-like"/>
    <property type="match status" value="1"/>
</dbReference>
<dbReference type="CDD" id="cd06261">
    <property type="entry name" value="TM_PBP2"/>
    <property type="match status" value="1"/>
</dbReference>
<dbReference type="InterPro" id="IPR035906">
    <property type="entry name" value="MetI-like_sf"/>
</dbReference>
<evidence type="ECO:0000256" key="3">
    <source>
        <dbReference type="ARBA" id="ARBA00022475"/>
    </source>
</evidence>
<comment type="caution">
    <text evidence="9">The sequence shown here is derived from an EMBL/GenBank/DDBJ whole genome shotgun (WGS) entry which is preliminary data.</text>
</comment>
<comment type="similarity">
    <text evidence="7">Belongs to the binding-protein-dependent transport system permease family.</text>
</comment>
<evidence type="ECO:0000256" key="6">
    <source>
        <dbReference type="ARBA" id="ARBA00023136"/>
    </source>
</evidence>
<evidence type="ECO:0000256" key="7">
    <source>
        <dbReference type="RuleBase" id="RU363032"/>
    </source>
</evidence>
<name>A0A069RG89_PEPLI</name>
<dbReference type="STRING" id="1121324.CLIT_10c05510"/>
<evidence type="ECO:0000313" key="10">
    <source>
        <dbReference type="Proteomes" id="UP000027946"/>
    </source>
</evidence>
<keyword evidence="5 7" id="KW-1133">Transmembrane helix</keyword>
<dbReference type="AlphaFoldDB" id="A0A069RG89"/>
<feature type="transmembrane region" description="Helical" evidence="7">
    <location>
        <begin position="175"/>
        <end position="200"/>
    </location>
</feature>
<feature type="domain" description="ABC transmembrane type-1" evidence="8">
    <location>
        <begin position="66"/>
        <end position="254"/>
    </location>
</feature>
<keyword evidence="3" id="KW-1003">Cell membrane</keyword>
<dbReference type="OrthoDB" id="9787837at2"/>
<dbReference type="InterPro" id="IPR000515">
    <property type="entry name" value="MetI-like"/>
</dbReference>
<feature type="transmembrane region" description="Helical" evidence="7">
    <location>
        <begin position="65"/>
        <end position="91"/>
    </location>
</feature>
<comment type="subcellular location">
    <subcellularLocation>
        <location evidence="1 7">Cell membrane</location>
        <topology evidence="1 7">Multi-pass membrane protein</topology>
    </subcellularLocation>
</comment>
<gene>
    <name evidence="9" type="primary">araQ</name>
    <name evidence="9" type="ORF">CLIT_10c05510</name>
</gene>